<reference evidence="2" key="1">
    <citation type="submission" date="2022-11" db="UniProtKB">
        <authorList>
            <consortium name="WormBaseParasite"/>
        </authorList>
    </citation>
    <scope>IDENTIFICATION</scope>
</reference>
<keyword evidence="1" id="KW-1185">Reference proteome</keyword>
<sequence>MATGNLGFGAGLAATQVGLCVGISATNIVLDCIIAAKNAGKAGTLAIYSYEQAIERVIFNAIGGASEFVQHPTQKMTEHANTTIDFLNAATDKIFRLEPAVERPDSSLVERVKTLAMRIGGAIKECASTFIFDPDWTYNKISNGTTATVALCRAVTDQAIRVGTTPGAVLLDIIRQSSTRLEELLGNLNEKGSQLLTSGLQYRVQEVIAWCQRICDAFAKARSIEQVKIKVFDEMKVCVSDMMTYIMRASLGGGSPGRRGNSVAD</sequence>
<dbReference type="Proteomes" id="UP000887561">
    <property type="component" value="Unplaced"/>
</dbReference>
<dbReference type="AlphaFoldDB" id="A0A915LY75"/>
<name>A0A915LY75_MELJA</name>
<organism evidence="1 2">
    <name type="scientific">Meloidogyne javanica</name>
    <name type="common">Root-knot nematode worm</name>
    <dbReference type="NCBI Taxonomy" id="6303"/>
    <lineage>
        <taxon>Eukaryota</taxon>
        <taxon>Metazoa</taxon>
        <taxon>Ecdysozoa</taxon>
        <taxon>Nematoda</taxon>
        <taxon>Chromadorea</taxon>
        <taxon>Rhabditida</taxon>
        <taxon>Tylenchina</taxon>
        <taxon>Tylenchomorpha</taxon>
        <taxon>Tylenchoidea</taxon>
        <taxon>Meloidogynidae</taxon>
        <taxon>Meloidogyninae</taxon>
        <taxon>Meloidogyne</taxon>
        <taxon>Meloidogyne incognita group</taxon>
    </lineage>
</organism>
<dbReference type="WBParaSite" id="scaffold2298_cov248.g4611">
    <property type="protein sequence ID" value="scaffold2298_cov248.g4611"/>
    <property type="gene ID" value="scaffold2298_cov248.g4611"/>
</dbReference>
<protein>
    <submittedName>
        <fullName evidence="2">Vinculin</fullName>
    </submittedName>
</protein>
<evidence type="ECO:0000313" key="2">
    <source>
        <dbReference type="WBParaSite" id="scaffold2298_cov248.g4611"/>
    </source>
</evidence>
<evidence type="ECO:0000313" key="1">
    <source>
        <dbReference type="Proteomes" id="UP000887561"/>
    </source>
</evidence>
<accession>A0A915LY75</accession>
<proteinExistence type="predicted"/>